<dbReference type="InterPro" id="IPR036640">
    <property type="entry name" value="ABC1_TM_sf"/>
</dbReference>
<keyword evidence="1" id="KW-0812">Transmembrane</keyword>
<evidence type="ECO:0000256" key="6">
    <source>
        <dbReference type="SAM" id="SignalP"/>
    </source>
</evidence>
<dbReference type="AlphaFoldDB" id="A0A165EKE6"/>
<gene>
    <name evidence="7" type="ORF">LAESUDRAFT_758644</name>
</gene>
<dbReference type="Gene3D" id="1.20.1560.10">
    <property type="entry name" value="ABC transporter type 1, transmembrane domain"/>
    <property type="match status" value="1"/>
</dbReference>
<dbReference type="GO" id="GO:0005524">
    <property type="term" value="F:ATP binding"/>
    <property type="evidence" value="ECO:0007669"/>
    <property type="project" value="UniProtKB-KW"/>
</dbReference>
<dbReference type="GeneID" id="63829505"/>
<dbReference type="STRING" id="1314785.A0A165EKE6"/>
<dbReference type="OrthoDB" id="6500128at2759"/>
<protein>
    <recommendedName>
        <fullName evidence="9">ABC transmembrane type-1 domain-containing protein</fullName>
    </recommendedName>
</protein>
<dbReference type="Proteomes" id="UP000076871">
    <property type="component" value="Unassembled WGS sequence"/>
</dbReference>
<evidence type="ECO:0000313" key="8">
    <source>
        <dbReference type="Proteomes" id="UP000076871"/>
    </source>
</evidence>
<reference evidence="7 8" key="1">
    <citation type="journal article" date="2016" name="Mol. Biol. Evol.">
        <title>Comparative Genomics of Early-Diverging Mushroom-Forming Fungi Provides Insights into the Origins of Lignocellulose Decay Capabilities.</title>
        <authorList>
            <person name="Nagy L.G."/>
            <person name="Riley R."/>
            <person name="Tritt A."/>
            <person name="Adam C."/>
            <person name="Daum C."/>
            <person name="Floudas D."/>
            <person name="Sun H."/>
            <person name="Yadav J.S."/>
            <person name="Pangilinan J."/>
            <person name="Larsson K.H."/>
            <person name="Matsuura K."/>
            <person name="Barry K."/>
            <person name="Labutti K."/>
            <person name="Kuo R."/>
            <person name="Ohm R.A."/>
            <person name="Bhattacharya S.S."/>
            <person name="Shirouzu T."/>
            <person name="Yoshinaga Y."/>
            <person name="Martin F.M."/>
            <person name="Grigoriev I.V."/>
            <person name="Hibbett D.S."/>
        </authorList>
    </citation>
    <scope>NUCLEOTIDE SEQUENCE [LARGE SCALE GENOMIC DNA]</scope>
    <source>
        <strain evidence="7 8">93-53</strain>
    </source>
</reference>
<dbReference type="EMBL" id="KV427620">
    <property type="protein sequence ID" value="KZT07241.1"/>
    <property type="molecule type" value="Genomic_DNA"/>
</dbReference>
<keyword evidence="2" id="KW-0547">Nucleotide-binding</keyword>
<dbReference type="PANTHER" id="PTHR24223">
    <property type="entry name" value="ATP-BINDING CASSETTE SUB-FAMILY C"/>
    <property type="match status" value="1"/>
</dbReference>
<evidence type="ECO:0008006" key="9">
    <source>
        <dbReference type="Google" id="ProtNLM"/>
    </source>
</evidence>
<evidence type="ECO:0000256" key="5">
    <source>
        <dbReference type="ARBA" id="ARBA00023136"/>
    </source>
</evidence>
<dbReference type="InterPro" id="IPR050173">
    <property type="entry name" value="ABC_transporter_C-like"/>
</dbReference>
<accession>A0A165EKE6</accession>
<evidence type="ECO:0000256" key="2">
    <source>
        <dbReference type="ARBA" id="ARBA00022741"/>
    </source>
</evidence>
<evidence type="ECO:0000256" key="1">
    <source>
        <dbReference type="ARBA" id="ARBA00022692"/>
    </source>
</evidence>
<keyword evidence="5" id="KW-0472">Membrane</keyword>
<evidence type="ECO:0000313" key="7">
    <source>
        <dbReference type="EMBL" id="KZT07241.1"/>
    </source>
</evidence>
<evidence type="ECO:0000256" key="3">
    <source>
        <dbReference type="ARBA" id="ARBA00022840"/>
    </source>
</evidence>
<proteinExistence type="predicted"/>
<feature type="signal peptide" evidence="6">
    <location>
        <begin position="1"/>
        <end position="30"/>
    </location>
</feature>
<keyword evidence="4" id="KW-1133">Transmembrane helix</keyword>
<keyword evidence="6" id="KW-0732">Signal</keyword>
<dbReference type="GO" id="GO:0042626">
    <property type="term" value="F:ATPase-coupled transmembrane transporter activity"/>
    <property type="evidence" value="ECO:0007669"/>
    <property type="project" value="TreeGrafter"/>
</dbReference>
<keyword evidence="3" id="KW-0067">ATP-binding</keyword>
<dbReference type="SUPFAM" id="SSF90123">
    <property type="entry name" value="ABC transporter transmembrane region"/>
    <property type="match status" value="1"/>
</dbReference>
<dbReference type="InParanoid" id="A0A165EKE6"/>
<sequence>MTPPSSITMVGHIGNLVAISLLLLVIPNMPLDISSYIKEEDIGHTVSPEDYTSLWSWMSFRWVLPLVERGTYNTLNESDIWALSPMMQSCPLYIKFTCTHHSTLLQWLIVFNYAGPFFLKRILNSLDVCDEQSHEERSLAYIYAVLAFLSKVCKAQVDVQHLWFSRHAATRIRSELMVAIYDKALKRKDFSEIVDKDASKAAKAPDATDISKAKAGAKADNPKVSADIGKIVNLMAGDTNKMIYGVPFEIAIAATFLYQ</sequence>
<organism evidence="7 8">
    <name type="scientific">Laetiporus sulphureus 93-53</name>
    <dbReference type="NCBI Taxonomy" id="1314785"/>
    <lineage>
        <taxon>Eukaryota</taxon>
        <taxon>Fungi</taxon>
        <taxon>Dikarya</taxon>
        <taxon>Basidiomycota</taxon>
        <taxon>Agaricomycotina</taxon>
        <taxon>Agaricomycetes</taxon>
        <taxon>Polyporales</taxon>
        <taxon>Laetiporus</taxon>
    </lineage>
</organism>
<feature type="chain" id="PRO_5007857265" description="ABC transmembrane type-1 domain-containing protein" evidence="6">
    <location>
        <begin position="31"/>
        <end position="259"/>
    </location>
</feature>
<evidence type="ECO:0000256" key="4">
    <source>
        <dbReference type="ARBA" id="ARBA00022989"/>
    </source>
</evidence>
<dbReference type="GO" id="GO:0016020">
    <property type="term" value="C:membrane"/>
    <property type="evidence" value="ECO:0007669"/>
    <property type="project" value="InterPro"/>
</dbReference>
<name>A0A165EKE6_9APHY</name>
<dbReference type="RefSeq" id="XP_040764981.1">
    <property type="nucleotide sequence ID" value="XM_040912477.1"/>
</dbReference>
<keyword evidence="8" id="KW-1185">Reference proteome</keyword>
<dbReference type="PANTHER" id="PTHR24223:SF415">
    <property type="entry name" value="FI20190P1"/>
    <property type="match status" value="1"/>
</dbReference>